<keyword evidence="3 6" id="KW-0812">Transmembrane</keyword>
<feature type="transmembrane region" description="Helical" evidence="6">
    <location>
        <begin position="303"/>
        <end position="323"/>
    </location>
</feature>
<organism evidence="8 9">
    <name type="scientific">Arachis duranensis</name>
    <name type="common">Wild peanut</name>
    <dbReference type="NCBI Taxonomy" id="130453"/>
    <lineage>
        <taxon>Eukaryota</taxon>
        <taxon>Viridiplantae</taxon>
        <taxon>Streptophyta</taxon>
        <taxon>Embryophyta</taxon>
        <taxon>Tracheophyta</taxon>
        <taxon>Spermatophyta</taxon>
        <taxon>Magnoliopsida</taxon>
        <taxon>eudicotyledons</taxon>
        <taxon>Gunneridae</taxon>
        <taxon>Pentapetalae</taxon>
        <taxon>rosids</taxon>
        <taxon>fabids</taxon>
        <taxon>Fabales</taxon>
        <taxon>Fabaceae</taxon>
        <taxon>Papilionoideae</taxon>
        <taxon>50 kb inversion clade</taxon>
        <taxon>dalbergioids sensu lato</taxon>
        <taxon>Dalbergieae</taxon>
        <taxon>Pterocarpus clade</taxon>
        <taxon>Arachis</taxon>
    </lineage>
</organism>
<dbReference type="AlphaFoldDB" id="A0A6P4DG81"/>
<dbReference type="GO" id="GO:0022857">
    <property type="term" value="F:transmembrane transporter activity"/>
    <property type="evidence" value="ECO:0007669"/>
    <property type="project" value="InterPro"/>
</dbReference>
<feature type="transmembrane region" description="Helical" evidence="6">
    <location>
        <begin position="71"/>
        <end position="95"/>
    </location>
</feature>
<dbReference type="KEGG" id="adu:107488009"/>
<feature type="transmembrane region" description="Helical" evidence="6">
    <location>
        <begin position="214"/>
        <end position="235"/>
    </location>
</feature>
<protein>
    <recommendedName>
        <fullName evidence="6">WAT1-related protein</fullName>
    </recommendedName>
</protein>
<evidence type="ECO:0000256" key="3">
    <source>
        <dbReference type="ARBA" id="ARBA00022692"/>
    </source>
</evidence>
<evidence type="ECO:0000256" key="1">
    <source>
        <dbReference type="ARBA" id="ARBA00004141"/>
    </source>
</evidence>
<evidence type="ECO:0000259" key="7">
    <source>
        <dbReference type="Pfam" id="PF00892"/>
    </source>
</evidence>
<dbReference type="OrthoDB" id="1728340at2759"/>
<reference evidence="9" key="2">
    <citation type="submission" date="2025-08" db="UniProtKB">
        <authorList>
            <consortium name="RefSeq"/>
        </authorList>
    </citation>
    <scope>IDENTIFICATION</scope>
    <source>
        <tissue evidence="9">Whole plant</tissue>
    </source>
</reference>
<dbReference type="GO" id="GO:0016020">
    <property type="term" value="C:membrane"/>
    <property type="evidence" value="ECO:0007669"/>
    <property type="project" value="UniProtKB-SubCell"/>
</dbReference>
<dbReference type="InterPro" id="IPR030184">
    <property type="entry name" value="WAT1-related"/>
</dbReference>
<evidence type="ECO:0000256" key="2">
    <source>
        <dbReference type="ARBA" id="ARBA00007635"/>
    </source>
</evidence>
<evidence type="ECO:0000256" key="6">
    <source>
        <dbReference type="RuleBase" id="RU363077"/>
    </source>
</evidence>
<dbReference type="InterPro" id="IPR037185">
    <property type="entry name" value="EmrE-like"/>
</dbReference>
<dbReference type="Pfam" id="PF00892">
    <property type="entry name" value="EamA"/>
    <property type="match status" value="2"/>
</dbReference>
<dbReference type="SUPFAM" id="SSF103481">
    <property type="entry name" value="Multidrug resistance efflux transporter EmrE"/>
    <property type="match status" value="2"/>
</dbReference>
<feature type="domain" description="EamA" evidence="7">
    <location>
        <begin position="184"/>
        <end position="322"/>
    </location>
</feature>
<comment type="similarity">
    <text evidence="2 6">Belongs to the drug/metabolite transporter (DMT) superfamily. Plant drug/metabolite exporter (P-DME) (TC 2.A.7.4) family.</text>
</comment>
<feature type="domain" description="EamA" evidence="7">
    <location>
        <begin position="18"/>
        <end position="150"/>
    </location>
</feature>
<reference evidence="8" key="1">
    <citation type="journal article" date="2016" name="Nat. Genet.">
        <title>The genome sequences of Arachis duranensis and Arachis ipaensis, the diploid ancestors of cultivated peanut.</title>
        <authorList>
            <person name="Bertioli D.J."/>
            <person name="Cannon S.B."/>
            <person name="Froenicke L."/>
            <person name="Huang G."/>
            <person name="Farmer A.D."/>
            <person name="Cannon E.K."/>
            <person name="Liu X."/>
            <person name="Gao D."/>
            <person name="Clevenger J."/>
            <person name="Dash S."/>
            <person name="Ren L."/>
            <person name="Moretzsohn M.C."/>
            <person name="Shirasawa K."/>
            <person name="Huang W."/>
            <person name="Vidigal B."/>
            <person name="Abernathy B."/>
            <person name="Chu Y."/>
            <person name="Niederhuth C.E."/>
            <person name="Umale P."/>
            <person name="Araujo A.C."/>
            <person name="Kozik A."/>
            <person name="Kim K.D."/>
            <person name="Burow M.D."/>
            <person name="Varshney R.K."/>
            <person name="Wang X."/>
            <person name="Zhang X."/>
            <person name="Barkley N."/>
            <person name="Guimaraes P.M."/>
            <person name="Isobe S."/>
            <person name="Guo B."/>
            <person name="Liao B."/>
            <person name="Stalker H.T."/>
            <person name="Schmitz R.J."/>
            <person name="Scheffler B.E."/>
            <person name="Leal-Bertioli S.C."/>
            <person name="Xun X."/>
            <person name="Jackson S.A."/>
            <person name="Michelmore R."/>
            <person name="Ozias-Akins P."/>
        </authorList>
    </citation>
    <scope>NUCLEOTIDE SEQUENCE [LARGE SCALE GENOMIC DNA]</scope>
    <source>
        <strain evidence="8">cv. V14167</strain>
    </source>
</reference>
<dbReference type="Proteomes" id="UP000515211">
    <property type="component" value="Chromosome 5"/>
</dbReference>
<dbReference type="PANTHER" id="PTHR31218">
    <property type="entry name" value="WAT1-RELATED PROTEIN"/>
    <property type="match status" value="1"/>
</dbReference>
<comment type="subcellular location">
    <subcellularLocation>
        <location evidence="1 6">Membrane</location>
        <topology evidence="1 6">Multi-pass membrane protein</topology>
    </subcellularLocation>
</comment>
<feature type="transmembrane region" description="Helical" evidence="6">
    <location>
        <begin position="182"/>
        <end position="202"/>
    </location>
</feature>
<feature type="transmembrane region" description="Helical" evidence="6">
    <location>
        <begin position="38"/>
        <end position="59"/>
    </location>
</feature>
<evidence type="ECO:0000313" key="8">
    <source>
        <dbReference type="Proteomes" id="UP000515211"/>
    </source>
</evidence>
<feature type="transmembrane region" description="Helical" evidence="6">
    <location>
        <begin position="250"/>
        <end position="271"/>
    </location>
</feature>
<keyword evidence="4 6" id="KW-1133">Transmembrane helix</keyword>
<evidence type="ECO:0000256" key="4">
    <source>
        <dbReference type="ARBA" id="ARBA00022989"/>
    </source>
</evidence>
<keyword evidence="8" id="KW-1185">Reference proteome</keyword>
<dbReference type="InterPro" id="IPR000620">
    <property type="entry name" value="EamA_dom"/>
</dbReference>
<dbReference type="RefSeq" id="XP_015964189.1">
    <property type="nucleotide sequence ID" value="XM_016108703.3"/>
</dbReference>
<evidence type="ECO:0000313" key="9">
    <source>
        <dbReference type="RefSeq" id="XP_015964189.1"/>
    </source>
</evidence>
<sequence length="364" mass="39743">MNMVPERARLHLALTFLQFCHAGHHIIVRIALNMGLSKLIFPVYRNITALVLLAPLAYFSEKKDRPPLTGYYMMQFFLLGLVGITIKEGCYLVGLDNTSPTFASAMQNSVPALTFLMAAVLRYESVHLNRLDGFAKVLGVVASVGGASIITLYKGPTIYAPYSTLNHKQSLSMLGDATGKNWNLGCICLFGHCLCWSAWIVMQASVLKKYSSPLSVSAFTCFFGILQFATIAAFFERDYKAWQFNSSSEIYSVLYAGLVSSGIAAAIQIWAIAKGGPVFASIYLPLQTLMVALMASILLGEEFFLGGIIGALLIITGLYLVVWGKSEETKYGKEVIAPMESKNHGEGICDNASIIQPLILTQNT</sequence>
<dbReference type="GeneID" id="107488009"/>
<feature type="transmembrane region" description="Helical" evidence="6">
    <location>
        <begin position="278"/>
        <end position="297"/>
    </location>
</feature>
<name>A0A6P4DG81_ARADU</name>
<gene>
    <name evidence="9" type="primary">LOC107488009</name>
</gene>
<feature type="transmembrane region" description="Helical" evidence="6">
    <location>
        <begin position="133"/>
        <end position="153"/>
    </location>
</feature>
<keyword evidence="5 6" id="KW-0472">Membrane</keyword>
<evidence type="ECO:0000256" key="5">
    <source>
        <dbReference type="ARBA" id="ARBA00023136"/>
    </source>
</evidence>
<accession>A0A6P4DG81</accession>
<proteinExistence type="inferred from homology"/>